<reference evidence="1" key="2">
    <citation type="submission" date="2021-03" db="EMBL/GenBank/DDBJ databases">
        <title>Alternative transmission patterns in independently acquired nutritional co-symbionts of Dictyopharidae planthoppers.</title>
        <authorList>
            <person name="Michalik A."/>
            <person name="Lukasik P."/>
        </authorList>
    </citation>
    <scope>NUCLEOTIDE SEQUENCE</scope>
    <source>
        <strain evidence="1">RANSCY</strain>
    </source>
</reference>
<organism evidence="1 2">
    <name type="scientific">Candidatus Vidania fulgoroideorum</name>
    <dbReference type="NCBI Taxonomy" id="881286"/>
    <lineage>
        <taxon>Bacteria</taxon>
        <taxon>Pseudomonadati</taxon>
        <taxon>Pseudomonadota</taxon>
        <taxon>Betaproteobacteria</taxon>
        <taxon>Candidatus Vidania</taxon>
    </lineage>
</organism>
<dbReference type="AlphaFoldDB" id="A0A975ADV2"/>
<name>A0A975ADV2_9PROT</name>
<dbReference type="EMBL" id="CP071412">
    <property type="protein sequence ID" value="QSW37997.1"/>
    <property type="molecule type" value="Genomic_DNA"/>
</dbReference>
<proteinExistence type="predicted"/>
<evidence type="ECO:0000313" key="2">
    <source>
        <dbReference type="Proteomes" id="UP000663347"/>
    </source>
</evidence>
<evidence type="ECO:0000313" key="1">
    <source>
        <dbReference type="EMBL" id="QSW37997.1"/>
    </source>
</evidence>
<sequence>MITRIFYKRNNIYISPYINGIISYNLSNIRVLISPTKPIYGISCHKKLLFIFGNNCFYAYISSYNTNPINGYINDISIYTNNNKKKRYIVPIKYSEIELSLIFKKFKKTVYIIRKHILFNLSNINNIPALIYLNLNNIKHKLLVYSLFKVFKRFINIKLIKNCNTFYTF</sequence>
<protein>
    <submittedName>
        <fullName evidence="1">Uncharacterized protein</fullName>
    </submittedName>
</protein>
<accession>A0A975ADV2</accession>
<dbReference type="Proteomes" id="UP000663347">
    <property type="component" value="Chromosome"/>
</dbReference>
<gene>
    <name evidence="1" type="ORF">JSR06_00115</name>
</gene>
<reference evidence="1" key="1">
    <citation type="submission" date="2021-02" db="EMBL/GenBank/DDBJ databases">
        <authorList>
            <person name="Franco D."/>
        </authorList>
    </citation>
    <scope>NUCLEOTIDE SEQUENCE</scope>
    <source>
        <strain evidence="1">RANSCY</strain>
    </source>
</reference>